<protein>
    <submittedName>
        <fullName evidence="2">Ketosteroid isomerase-related protein</fullName>
    </submittedName>
</protein>
<dbReference type="Gene3D" id="3.10.450.50">
    <property type="match status" value="1"/>
</dbReference>
<keyword evidence="3" id="KW-1185">Reference proteome</keyword>
<dbReference type="SUPFAM" id="SSF54427">
    <property type="entry name" value="NTF2-like"/>
    <property type="match status" value="1"/>
</dbReference>
<gene>
    <name evidence="2" type="ORF">SAMN05421541_109352</name>
</gene>
<dbReference type="InterPro" id="IPR037401">
    <property type="entry name" value="SnoaL-like"/>
</dbReference>
<proteinExistence type="predicted"/>
<dbReference type="Pfam" id="PF12680">
    <property type="entry name" value="SnoaL_2"/>
    <property type="match status" value="1"/>
</dbReference>
<name>A0A1I2I6C7_9ACTN</name>
<evidence type="ECO:0000313" key="2">
    <source>
        <dbReference type="EMBL" id="SFF37754.1"/>
    </source>
</evidence>
<keyword evidence="2" id="KW-0413">Isomerase</keyword>
<evidence type="ECO:0000259" key="1">
    <source>
        <dbReference type="Pfam" id="PF12680"/>
    </source>
</evidence>
<dbReference type="OrthoDB" id="3681559at2"/>
<dbReference type="AlphaFoldDB" id="A0A1I2I6C7"/>
<dbReference type="InterPro" id="IPR032710">
    <property type="entry name" value="NTF2-like_dom_sf"/>
</dbReference>
<reference evidence="2 3" key="1">
    <citation type="submission" date="2016-10" db="EMBL/GenBank/DDBJ databases">
        <authorList>
            <person name="de Groot N.N."/>
        </authorList>
    </citation>
    <scope>NUCLEOTIDE SEQUENCE [LARGE SCALE GENOMIC DNA]</scope>
    <source>
        <strain evidence="2 3">DSM 43019</strain>
    </source>
</reference>
<dbReference type="RefSeq" id="WP_093618128.1">
    <property type="nucleotide sequence ID" value="NZ_BOMT01000052.1"/>
</dbReference>
<dbReference type="STRING" id="35752.SAMN05421541_109352"/>
<feature type="domain" description="SnoaL-like" evidence="1">
    <location>
        <begin position="25"/>
        <end position="127"/>
    </location>
</feature>
<dbReference type="Proteomes" id="UP000199645">
    <property type="component" value="Unassembled WGS sequence"/>
</dbReference>
<dbReference type="EMBL" id="FONV01000009">
    <property type="protein sequence ID" value="SFF37754.1"/>
    <property type="molecule type" value="Genomic_DNA"/>
</dbReference>
<accession>A0A1I2I6C7</accession>
<organism evidence="2 3">
    <name type="scientific">Actinoplanes philippinensis</name>
    <dbReference type="NCBI Taxonomy" id="35752"/>
    <lineage>
        <taxon>Bacteria</taxon>
        <taxon>Bacillati</taxon>
        <taxon>Actinomycetota</taxon>
        <taxon>Actinomycetes</taxon>
        <taxon>Micromonosporales</taxon>
        <taxon>Micromonosporaceae</taxon>
        <taxon>Actinoplanes</taxon>
    </lineage>
</organism>
<dbReference type="GO" id="GO:0016853">
    <property type="term" value="F:isomerase activity"/>
    <property type="evidence" value="ECO:0007669"/>
    <property type="project" value="UniProtKB-KW"/>
</dbReference>
<sequence>MRTPEETVRAVAAGVCRLIRGGLTAAEEEQQLDDLAACYAERTDVRHPFSPLGDVPLDSREAVRRHFAAGGRPVGVERYDVVDDRVLTTADPELVIFEFRYAGVVEGRAVTVPCIFVVRVRQGEIVESRDYVHHLASARAFGRLPALTAALSTAQVSPAG</sequence>
<evidence type="ECO:0000313" key="3">
    <source>
        <dbReference type="Proteomes" id="UP000199645"/>
    </source>
</evidence>